<dbReference type="Pfam" id="PF13400">
    <property type="entry name" value="Tad"/>
    <property type="match status" value="1"/>
</dbReference>
<accession>A0A4R3JA24</accession>
<dbReference type="Proteomes" id="UP000295696">
    <property type="component" value="Unassembled WGS sequence"/>
</dbReference>
<comment type="caution">
    <text evidence="3">The sequence shown here is derived from an EMBL/GenBank/DDBJ whole genome shotgun (WGS) entry which is preliminary data.</text>
</comment>
<dbReference type="InterPro" id="IPR028087">
    <property type="entry name" value="Tad_N"/>
</dbReference>
<sequence length="435" mass="44255">MWRRAFSWSSLGCHLPVGRLLRDEKGNIAIIGALTLPLLVGGFALGAEAGYWYSEQRKLQNAADIAAHAGGVALRSGASVATQIASARDVAAASGHDAALGALVLNSPPLAGAYTGDPTAVEVILPRLQERYFSKAITTTPLRMAGRAVAAITAGSRACLLALSPTSAGAVTVTGSAEVRFTGCDIASNSNASDAFLMSGGAAVVTTGCVHTVGGVSATGNLTLTDCATPHQQAPVVRDPYAGMAEPTVTGTCQPSTTVGKNNKSTQLTPVENHPSGLKSMRFCGGLKLLGDVDLDPGLYIVDGGDFELRATTVAQGTDVTFYLTNGARAVINGSATLDLSAPTTGPFAGVIIYSSRGDTSVSHKINGNSSSILNGAVYSPAATVEYSGNFGGAGGCTQLVVNTITFTGNSELVVDCQAAGTRDVMVNEKVAIVE</sequence>
<keyword evidence="1" id="KW-1133">Transmembrane helix</keyword>
<feature type="domain" description="Putative Flp pilus-assembly TadG-like N-terminal" evidence="2">
    <location>
        <begin position="26"/>
        <end position="72"/>
    </location>
</feature>
<reference evidence="3 4" key="1">
    <citation type="submission" date="2019-03" db="EMBL/GenBank/DDBJ databases">
        <title>Genomic Encyclopedia of Type Strains, Phase IV (KMG-IV): sequencing the most valuable type-strain genomes for metagenomic binning, comparative biology and taxonomic classification.</title>
        <authorList>
            <person name="Goeker M."/>
        </authorList>
    </citation>
    <scope>NUCLEOTIDE SEQUENCE [LARGE SCALE GENOMIC DNA]</scope>
    <source>
        <strain evidence="3 4">DSM 104836</strain>
    </source>
</reference>
<keyword evidence="1" id="KW-0472">Membrane</keyword>
<name>A0A4R3JA24_9RHOB</name>
<feature type="transmembrane region" description="Helical" evidence="1">
    <location>
        <begin position="28"/>
        <end position="53"/>
    </location>
</feature>
<keyword evidence="1" id="KW-0812">Transmembrane</keyword>
<gene>
    <name evidence="3" type="ORF">EDD52_10832</name>
</gene>
<dbReference type="EMBL" id="SLZU01000008">
    <property type="protein sequence ID" value="TCS62738.1"/>
    <property type="molecule type" value="Genomic_DNA"/>
</dbReference>
<evidence type="ECO:0000313" key="3">
    <source>
        <dbReference type="EMBL" id="TCS62738.1"/>
    </source>
</evidence>
<dbReference type="OrthoDB" id="7418984at2"/>
<evidence type="ECO:0000313" key="4">
    <source>
        <dbReference type="Proteomes" id="UP000295696"/>
    </source>
</evidence>
<evidence type="ECO:0000256" key="1">
    <source>
        <dbReference type="SAM" id="Phobius"/>
    </source>
</evidence>
<evidence type="ECO:0000259" key="2">
    <source>
        <dbReference type="Pfam" id="PF13400"/>
    </source>
</evidence>
<keyword evidence="4" id="KW-1185">Reference proteome</keyword>
<dbReference type="AlphaFoldDB" id="A0A4R3JA24"/>
<proteinExistence type="predicted"/>
<organism evidence="3 4">
    <name type="scientific">Primorskyibacter sedentarius</name>
    <dbReference type="NCBI Taxonomy" id="745311"/>
    <lineage>
        <taxon>Bacteria</taxon>
        <taxon>Pseudomonadati</taxon>
        <taxon>Pseudomonadota</taxon>
        <taxon>Alphaproteobacteria</taxon>
        <taxon>Rhodobacterales</taxon>
        <taxon>Roseobacteraceae</taxon>
        <taxon>Primorskyibacter</taxon>
    </lineage>
</organism>
<protein>
    <submittedName>
        <fullName evidence="3">Putative Flp pilus-assembly TadE/G-like protein</fullName>
    </submittedName>
</protein>